<comment type="similarity">
    <text evidence="2">Belongs to the CCDC124 family.</text>
</comment>
<keyword evidence="3" id="KW-0175">Coiled coil</keyword>
<feature type="compositionally biased region" description="Basic and acidic residues" evidence="4">
    <location>
        <begin position="25"/>
        <end position="45"/>
    </location>
</feature>
<evidence type="ECO:0000256" key="3">
    <source>
        <dbReference type="ARBA" id="ARBA00023054"/>
    </source>
</evidence>
<dbReference type="InterPro" id="IPR054414">
    <property type="entry name" value="Ccdc124/Oxs1_C"/>
</dbReference>
<dbReference type="FunCoup" id="H2XNC6">
    <property type="interactions" value="264"/>
</dbReference>
<reference evidence="7" key="1">
    <citation type="journal article" date="2002" name="Science">
        <title>The draft genome of Ciona intestinalis: insights into chordate and vertebrate origins.</title>
        <authorList>
            <person name="Dehal P."/>
            <person name="Satou Y."/>
            <person name="Campbell R.K."/>
            <person name="Chapman J."/>
            <person name="Degnan B."/>
            <person name="De Tomaso A."/>
            <person name="Davidson B."/>
            <person name="Di Gregorio A."/>
            <person name="Gelpke M."/>
            <person name="Goodstein D.M."/>
            <person name="Harafuji N."/>
            <person name="Hastings K.E."/>
            <person name="Ho I."/>
            <person name="Hotta K."/>
            <person name="Huang W."/>
            <person name="Kawashima T."/>
            <person name="Lemaire P."/>
            <person name="Martinez D."/>
            <person name="Meinertzhagen I.A."/>
            <person name="Necula S."/>
            <person name="Nonaka M."/>
            <person name="Putnam N."/>
            <person name="Rash S."/>
            <person name="Saiga H."/>
            <person name="Satake M."/>
            <person name="Terry A."/>
            <person name="Yamada L."/>
            <person name="Wang H.G."/>
            <person name="Awazu S."/>
            <person name="Azumi K."/>
            <person name="Boore J."/>
            <person name="Branno M."/>
            <person name="Chin-Bow S."/>
            <person name="DeSantis R."/>
            <person name="Doyle S."/>
            <person name="Francino P."/>
            <person name="Keys D.N."/>
            <person name="Haga S."/>
            <person name="Hayashi H."/>
            <person name="Hino K."/>
            <person name="Imai K.S."/>
            <person name="Inaba K."/>
            <person name="Kano S."/>
            <person name="Kobayashi K."/>
            <person name="Kobayashi M."/>
            <person name="Lee B.I."/>
            <person name="Makabe K.W."/>
            <person name="Manohar C."/>
            <person name="Matassi G."/>
            <person name="Medina M."/>
            <person name="Mochizuki Y."/>
            <person name="Mount S."/>
            <person name="Morishita T."/>
            <person name="Miura S."/>
            <person name="Nakayama A."/>
            <person name="Nishizaka S."/>
            <person name="Nomoto H."/>
            <person name="Ohta F."/>
            <person name="Oishi K."/>
            <person name="Rigoutsos I."/>
            <person name="Sano M."/>
            <person name="Sasaki A."/>
            <person name="Sasakura Y."/>
            <person name="Shoguchi E."/>
            <person name="Shin-i T."/>
            <person name="Spagnuolo A."/>
            <person name="Stainier D."/>
            <person name="Suzuki M.M."/>
            <person name="Tassy O."/>
            <person name="Takatori N."/>
            <person name="Tokuoka M."/>
            <person name="Yagi K."/>
            <person name="Yoshizaki F."/>
            <person name="Wada S."/>
            <person name="Zhang C."/>
            <person name="Hyatt P.D."/>
            <person name="Larimer F."/>
            <person name="Detter C."/>
            <person name="Doggett N."/>
            <person name="Glavina T."/>
            <person name="Hawkins T."/>
            <person name="Richardson P."/>
            <person name="Lucas S."/>
            <person name="Kohara Y."/>
            <person name="Levine M."/>
            <person name="Satoh N."/>
            <person name="Rokhsar D.S."/>
        </authorList>
    </citation>
    <scope>NUCLEOTIDE SEQUENCE [LARGE SCALE GENOMIC DNA]</scope>
</reference>
<dbReference type="PANTHER" id="PTHR21680">
    <property type="entry name" value="COILED-COIL DOMAIN-CONTAINING PROTEIN 124"/>
    <property type="match status" value="1"/>
</dbReference>
<evidence type="ECO:0000256" key="2">
    <source>
        <dbReference type="ARBA" id="ARBA00008296"/>
    </source>
</evidence>
<dbReference type="GO" id="GO:0003713">
    <property type="term" value="F:transcription coactivator activity"/>
    <property type="evidence" value="ECO:0000318"/>
    <property type="project" value="GO_Central"/>
</dbReference>
<feature type="region of interest" description="Disordered" evidence="4">
    <location>
        <begin position="1"/>
        <end position="54"/>
    </location>
</feature>
<organism evidence="6 7">
    <name type="scientific">Ciona intestinalis</name>
    <name type="common">Transparent sea squirt</name>
    <name type="synonym">Ascidia intestinalis</name>
    <dbReference type="NCBI Taxonomy" id="7719"/>
    <lineage>
        <taxon>Eukaryota</taxon>
        <taxon>Metazoa</taxon>
        <taxon>Chordata</taxon>
        <taxon>Tunicata</taxon>
        <taxon>Ascidiacea</taxon>
        <taxon>Phlebobranchia</taxon>
        <taxon>Cionidae</taxon>
        <taxon>Ciona</taxon>
    </lineage>
</organism>
<dbReference type="STRING" id="7719.ENSCINP00000031159"/>
<evidence type="ECO:0000259" key="5">
    <source>
        <dbReference type="Pfam" id="PF06244"/>
    </source>
</evidence>
<reference evidence="6" key="2">
    <citation type="journal article" date="2008" name="Genome Biol.">
        <title>Improved genome assembly and evidence-based global gene model set for the chordate Ciona intestinalis: new insight into intron and operon populations.</title>
        <authorList>
            <person name="Satou Y."/>
            <person name="Mineta K."/>
            <person name="Ogasawara M."/>
            <person name="Sasakura Y."/>
            <person name="Shoguchi E."/>
            <person name="Ueno K."/>
            <person name="Yamada L."/>
            <person name="Matsumoto J."/>
            <person name="Wasserscheid J."/>
            <person name="Dewar K."/>
            <person name="Wiley G.B."/>
            <person name="Macmil S.L."/>
            <person name="Roe B.A."/>
            <person name="Zeller R.W."/>
            <person name="Hastings K.E."/>
            <person name="Lemaire P."/>
            <person name="Lindquist E."/>
            <person name="Endo T."/>
            <person name="Hotta K."/>
            <person name="Inaba K."/>
        </authorList>
    </citation>
    <scope>NUCLEOTIDE SEQUENCE [LARGE SCALE GENOMIC DNA]</scope>
    <source>
        <strain evidence="6">wild type</strain>
    </source>
</reference>
<feature type="region of interest" description="Disordered" evidence="4">
    <location>
        <begin position="80"/>
        <end position="109"/>
    </location>
</feature>
<dbReference type="Proteomes" id="UP000008144">
    <property type="component" value="Chromosome 1"/>
</dbReference>
<dbReference type="EMBL" id="EAAA01000170">
    <property type="status" value="NOT_ANNOTATED_CDS"/>
    <property type="molecule type" value="Genomic_DNA"/>
</dbReference>
<dbReference type="PANTHER" id="PTHR21680:SF0">
    <property type="entry name" value="COILED-COIL DOMAIN-CONTAINING PROTEIN 124"/>
    <property type="match status" value="1"/>
</dbReference>
<dbReference type="GO" id="GO:0005634">
    <property type="term" value="C:nucleus"/>
    <property type="evidence" value="ECO:0000318"/>
    <property type="project" value="GO_Central"/>
</dbReference>
<dbReference type="HOGENOM" id="CLU_069723_0_1_1"/>
<dbReference type="GeneTree" id="ENSGT00390000012482"/>
<dbReference type="GO" id="GO:0006366">
    <property type="term" value="P:transcription by RNA polymerase II"/>
    <property type="evidence" value="ECO:0000318"/>
    <property type="project" value="GO_Central"/>
</dbReference>
<dbReference type="InParanoid" id="H2XNC6"/>
<keyword evidence="7" id="KW-1185">Reference proteome</keyword>
<sequence>MPKKFQGTNTKAVEARARKAAQQAEKQDLKKKQEEDLYWQDDHKINLRKQNRKEIQEKKKLETLNKKKELAELYEAEQSNLGKSAKPAPTKVSRADIEAQKQKEKAEKLVDEKRVSLEDVLEENINQTVANSLTNADAVEARSVSDAISALSVKEELDRHPERRLKASFKKFEEEYMPKLKAENPNLKLSQLRQTLRKMWQKSPENPMNQKSMSYNANK</sequence>
<dbReference type="Ensembl" id="ENSCINT00000033652.1">
    <property type="protein sequence ID" value="ENSCINP00000031159.1"/>
    <property type="gene ID" value="ENSCING00000023833.1"/>
</dbReference>
<dbReference type="GO" id="GO:0030496">
    <property type="term" value="C:midbody"/>
    <property type="evidence" value="ECO:0007669"/>
    <property type="project" value="UniProtKB-SubCell"/>
</dbReference>
<dbReference type="InterPro" id="IPR036910">
    <property type="entry name" value="HMG_box_dom_sf"/>
</dbReference>
<evidence type="ECO:0000256" key="1">
    <source>
        <dbReference type="ARBA" id="ARBA00004214"/>
    </source>
</evidence>
<protein>
    <recommendedName>
        <fullName evidence="5">Coiled-coil domain-containing protein</fullName>
    </recommendedName>
</protein>
<proteinExistence type="inferred from homology"/>
<name>H2XNC6_CIOIN</name>
<dbReference type="OMA" id="FEERMMP"/>
<reference evidence="6" key="3">
    <citation type="submission" date="2025-08" db="UniProtKB">
        <authorList>
            <consortium name="Ensembl"/>
        </authorList>
    </citation>
    <scope>IDENTIFICATION</scope>
</reference>
<feature type="domain" description="Coiled-coil" evidence="5">
    <location>
        <begin position="124"/>
        <end position="210"/>
    </location>
</feature>
<evidence type="ECO:0000313" key="6">
    <source>
        <dbReference type="Ensembl" id="ENSCINP00000031159.1"/>
    </source>
</evidence>
<dbReference type="SUPFAM" id="SSF47095">
    <property type="entry name" value="HMG-box"/>
    <property type="match status" value="1"/>
</dbReference>
<evidence type="ECO:0000313" key="7">
    <source>
        <dbReference type="Proteomes" id="UP000008144"/>
    </source>
</evidence>
<reference evidence="6" key="4">
    <citation type="submission" date="2025-09" db="UniProtKB">
        <authorList>
            <consortium name="Ensembl"/>
        </authorList>
    </citation>
    <scope>IDENTIFICATION</scope>
</reference>
<dbReference type="InterPro" id="IPR010422">
    <property type="entry name" value="Ccdc124/Oxs1"/>
</dbReference>
<feature type="compositionally biased region" description="Polar residues" evidence="4">
    <location>
        <begin position="203"/>
        <end position="219"/>
    </location>
</feature>
<comment type="subcellular location">
    <subcellularLocation>
        <location evidence="1">Midbody</location>
    </subcellularLocation>
</comment>
<evidence type="ECO:0000256" key="4">
    <source>
        <dbReference type="SAM" id="MobiDB-lite"/>
    </source>
</evidence>
<dbReference type="AlphaFoldDB" id="H2XNC6"/>
<feature type="compositionally biased region" description="Polar residues" evidence="4">
    <location>
        <begin position="1"/>
        <end position="10"/>
    </location>
</feature>
<dbReference type="Pfam" id="PF06244">
    <property type="entry name" value="Ccdc124"/>
    <property type="match status" value="1"/>
</dbReference>
<accession>H2XNC6</accession>
<feature type="compositionally biased region" description="Basic and acidic residues" evidence="4">
    <location>
        <begin position="93"/>
        <end position="109"/>
    </location>
</feature>
<feature type="region of interest" description="Disordered" evidence="4">
    <location>
        <begin position="199"/>
        <end position="219"/>
    </location>
</feature>